<dbReference type="CDD" id="cd00085">
    <property type="entry name" value="HNHc"/>
    <property type="match status" value="1"/>
</dbReference>
<evidence type="ECO:0000259" key="1">
    <source>
        <dbReference type="Pfam" id="PF01844"/>
    </source>
</evidence>
<proteinExistence type="predicted"/>
<dbReference type="AlphaFoldDB" id="A0A6C0BIM8"/>
<dbReference type="InterPro" id="IPR003615">
    <property type="entry name" value="HNH_nuc"/>
</dbReference>
<organism evidence="2">
    <name type="scientific">viral metagenome</name>
    <dbReference type="NCBI Taxonomy" id="1070528"/>
    <lineage>
        <taxon>unclassified sequences</taxon>
        <taxon>metagenomes</taxon>
        <taxon>organismal metagenomes</taxon>
    </lineage>
</organism>
<dbReference type="EMBL" id="MN739173">
    <property type="protein sequence ID" value="QHS92205.1"/>
    <property type="molecule type" value="Genomic_DNA"/>
</dbReference>
<dbReference type="InterPro" id="IPR002711">
    <property type="entry name" value="HNH"/>
</dbReference>
<name>A0A6C0BIM8_9ZZZZ</name>
<feature type="domain" description="HNH" evidence="1">
    <location>
        <begin position="53"/>
        <end position="94"/>
    </location>
</feature>
<dbReference type="GO" id="GO:0008270">
    <property type="term" value="F:zinc ion binding"/>
    <property type="evidence" value="ECO:0007669"/>
    <property type="project" value="InterPro"/>
</dbReference>
<dbReference type="GO" id="GO:0003676">
    <property type="term" value="F:nucleic acid binding"/>
    <property type="evidence" value="ECO:0007669"/>
    <property type="project" value="InterPro"/>
</dbReference>
<reference evidence="2" key="1">
    <citation type="journal article" date="2020" name="Nature">
        <title>Giant virus diversity and host interactions through global metagenomics.</title>
        <authorList>
            <person name="Schulz F."/>
            <person name="Roux S."/>
            <person name="Paez-Espino D."/>
            <person name="Jungbluth S."/>
            <person name="Walsh D.A."/>
            <person name="Denef V.J."/>
            <person name="McMahon K.D."/>
            <person name="Konstantinidis K.T."/>
            <person name="Eloe-Fadrosh E.A."/>
            <person name="Kyrpides N.C."/>
            <person name="Woyke T."/>
        </authorList>
    </citation>
    <scope>NUCLEOTIDE SEQUENCE</scope>
    <source>
        <strain evidence="2">GVMAG-M-3300013285-6</strain>
    </source>
</reference>
<dbReference type="Gene3D" id="1.10.30.50">
    <property type="match status" value="1"/>
</dbReference>
<sequence>MASHMHVIINKIQDETVLKAKYKKQKIPAAIREATWIKHCGRVFEHKCLTPWCLNKITVFEFQAGHNIPESKGGPTTVDNLVPICARCNLSMGDRYTFTQWAALRNPPQPTFLNRYFCCFKAPTSS</sequence>
<dbReference type="GO" id="GO:0004519">
    <property type="term" value="F:endonuclease activity"/>
    <property type="evidence" value="ECO:0007669"/>
    <property type="project" value="InterPro"/>
</dbReference>
<accession>A0A6C0BIM8</accession>
<protein>
    <recommendedName>
        <fullName evidence="1">HNH domain-containing protein</fullName>
    </recommendedName>
</protein>
<dbReference type="Pfam" id="PF01844">
    <property type="entry name" value="HNH"/>
    <property type="match status" value="1"/>
</dbReference>
<evidence type="ECO:0000313" key="2">
    <source>
        <dbReference type="EMBL" id="QHS92205.1"/>
    </source>
</evidence>